<evidence type="ECO:0000256" key="3">
    <source>
        <dbReference type="ARBA" id="ARBA00022989"/>
    </source>
</evidence>
<accession>A0A7F8QSY1</accession>
<gene>
    <name evidence="8" type="primary">TMEM126B</name>
</gene>
<evidence type="ECO:0000256" key="2">
    <source>
        <dbReference type="ARBA" id="ARBA00022692"/>
    </source>
</evidence>
<dbReference type="KEGG" id="lww:102727407"/>
<keyword evidence="3 6" id="KW-1133">Transmembrane helix</keyword>
<feature type="transmembrane region" description="Helical" evidence="6">
    <location>
        <begin position="113"/>
        <end position="133"/>
    </location>
</feature>
<dbReference type="AlphaFoldDB" id="A0A7F8QSY1"/>
<feature type="transmembrane region" description="Helical" evidence="6">
    <location>
        <begin position="70"/>
        <end position="93"/>
    </location>
</feature>
<dbReference type="GO" id="GO:0031966">
    <property type="term" value="C:mitochondrial membrane"/>
    <property type="evidence" value="ECO:0007669"/>
    <property type="project" value="UniProtKB-SubCell"/>
</dbReference>
<evidence type="ECO:0000256" key="1">
    <source>
        <dbReference type="ARBA" id="ARBA00004225"/>
    </source>
</evidence>
<evidence type="ECO:0000256" key="6">
    <source>
        <dbReference type="SAM" id="Phobius"/>
    </source>
</evidence>
<dbReference type="CTD" id="55863"/>
<dbReference type="OrthoDB" id="6234762at2759"/>
<dbReference type="PANTHER" id="PTHR16296">
    <property type="entry name" value="UNCHARACTERIZED HYPOTHALAMUS PROTEIN HT007"/>
    <property type="match status" value="1"/>
</dbReference>
<proteinExistence type="predicted"/>
<dbReference type="PANTHER" id="PTHR16296:SF3">
    <property type="entry name" value="COMPLEX I ASSEMBLY FACTOR TMEM126B, MITOCHONDRIAL"/>
    <property type="match status" value="1"/>
</dbReference>
<name>A0A7F8QSY1_LEPWE</name>
<protein>
    <submittedName>
        <fullName evidence="8">Complex I assembly factor TMEM126B, mitochondrial isoform X1</fullName>
    </submittedName>
</protein>
<keyword evidence="2 6" id="KW-0812">Transmembrane</keyword>
<dbReference type="Pfam" id="PF07114">
    <property type="entry name" value="TMEM126"/>
    <property type="match status" value="1"/>
</dbReference>
<sequence>MAALGREAGADLKDAGVVPVRAGEVPKDIRMATYTHGQPSLSLGDAEFRRPMVIEIIEKKFEYLRKEKTLNIYGTVFFGTAASFSGIMANFIFRHCFKVKHDALKTYASLTTLPFLSTVVTYKLLVTDALYLGKFKFINV</sequence>
<dbReference type="Proteomes" id="UP000245341">
    <property type="component" value="Unplaced"/>
</dbReference>
<evidence type="ECO:0000256" key="5">
    <source>
        <dbReference type="ARBA" id="ARBA00023136"/>
    </source>
</evidence>
<dbReference type="GeneID" id="102727407"/>
<comment type="subcellular location">
    <subcellularLocation>
        <location evidence="1">Mitochondrion membrane</location>
        <topology evidence="1">Multi-pass membrane protein</topology>
    </subcellularLocation>
</comment>
<dbReference type="InterPro" id="IPR009801">
    <property type="entry name" value="TMEM126"/>
</dbReference>
<evidence type="ECO:0000256" key="4">
    <source>
        <dbReference type="ARBA" id="ARBA00023128"/>
    </source>
</evidence>
<keyword evidence="5 6" id="KW-0472">Membrane</keyword>
<reference evidence="8" key="1">
    <citation type="submission" date="2025-08" db="UniProtKB">
        <authorList>
            <consortium name="RefSeq"/>
        </authorList>
    </citation>
    <scope>IDENTIFICATION</scope>
    <source>
        <tissue evidence="8">Liver</tissue>
    </source>
</reference>
<evidence type="ECO:0000313" key="7">
    <source>
        <dbReference type="Proteomes" id="UP000245341"/>
    </source>
</evidence>
<organism evidence="7 8">
    <name type="scientific">Leptonychotes weddellii</name>
    <name type="common">Weddell seal</name>
    <name type="synonym">Otaria weddellii</name>
    <dbReference type="NCBI Taxonomy" id="9713"/>
    <lineage>
        <taxon>Eukaryota</taxon>
        <taxon>Metazoa</taxon>
        <taxon>Chordata</taxon>
        <taxon>Craniata</taxon>
        <taxon>Vertebrata</taxon>
        <taxon>Euteleostomi</taxon>
        <taxon>Mammalia</taxon>
        <taxon>Eutheria</taxon>
        <taxon>Laurasiatheria</taxon>
        <taxon>Carnivora</taxon>
        <taxon>Caniformia</taxon>
        <taxon>Pinnipedia</taxon>
        <taxon>Phocidae</taxon>
        <taxon>Monachinae</taxon>
        <taxon>Lobodontini</taxon>
        <taxon>Leptonychotes</taxon>
    </lineage>
</organism>
<dbReference type="GO" id="GO:0032981">
    <property type="term" value="P:mitochondrial respiratory chain complex I assembly"/>
    <property type="evidence" value="ECO:0007669"/>
    <property type="project" value="TreeGrafter"/>
</dbReference>
<keyword evidence="4" id="KW-0496">Mitochondrion</keyword>
<evidence type="ECO:0000313" key="8">
    <source>
        <dbReference type="RefSeq" id="XP_030884274.1"/>
    </source>
</evidence>
<dbReference type="RefSeq" id="XP_030884274.1">
    <property type="nucleotide sequence ID" value="XM_031028414.1"/>
</dbReference>
<keyword evidence="7" id="KW-1185">Reference proteome</keyword>